<dbReference type="OrthoDB" id="1707486at2759"/>
<comment type="subcellular location">
    <subcellularLocation>
        <location evidence="1">Nucleus</location>
    </subcellularLocation>
</comment>
<dbReference type="EMBL" id="QKKF02006330">
    <property type="protein sequence ID" value="RZF46380.1"/>
    <property type="molecule type" value="Genomic_DNA"/>
</dbReference>
<dbReference type="FunCoup" id="A0A482XLE5">
    <property type="interactions" value="610"/>
</dbReference>
<dbReference type="SMR" id="A0A482XLE5"/>
<comment type="caution">
    <text evidence="6">The sequence shown here is derived from an EMBL/GenBank/DDBJ whole genome shotgun (WGS) entry which is preliminary data.</text>
</comment>
<feature type="compositionally biased region" description="Acidic residues" evidence="4">
    <location>
        <begin position="117"/>
        <end position="132"/>
    </location>
</feature>
<accession>A0A482XLE5</accession>
<feature type="compositionally biased region" description="Basic and acidic residues" evidence="4">
    <location>
        <begin position="92"/>
        <end position="116"/>
    </location>
</feature>
<protein>
    <recommendedName>
        <fullName evidence="3">DNA polymerase epsilon subunit 3</fullName>
    </recommendedName>
</protein>
<evidence type="ECO:0000256" key="3">
    <source>
        <dbReference type="ARBA" id="ARBA00039793"/>
    </source>
</evidence>
<evidence type="ECO:0000256" key="2">
    <source>
        <dbReference type="ARBA" id="ARBA00023242"/>
    </source>
</evidence>
<dbReference type="InterPro" id="IPR003958">
    <property type="entry name" value="CBFA_NFYB_domain"/>
</dbReference>
<dbReference type="CDD" id="cd22928">
    <property type="entry name" value="HFD_POLE3_DPB4"/>
    <property type="match status" value="1"/>
</dbReference>
<feature type="region of interest" description="Disordered" evidence="4">
    <location>
        <begin position="92"/>
        <end position="132"/>
    </location>
</feature>
<evidence type="ECO:0000313" key="6">
    <source>
        <dbReference type="EMBL" id="RZF46380.1"/>
    </source>
</evidence>
<dbReference type="PANTHER" id="PTHR46172">
    <property type="entry name" value="DNA POLYMERASE EPSILON SUBUNIT 3"/>
    <property type="match status" value="1"/>
</dbReference>
<dbReference type="GO" id="GO:0008623">
    <property type="term" value="C:CHRAC"/>
    <property type="evidence" value="ECO:0007669"/>
    <property type="project" value="TreeGrafter"/>
</dbReference>
<dbReference type="GO" id="GO:0006272">
    <property type="term" value="P:leading strand elongation"/>
    <property type="evidence" value="ECO:0007669"/>
    <property type="project" value="TreeGrafter"/>
</dbReference>
<feature type="domain" description="Transcription factor CBF/NF-Y/archaeal histone" evidence="5">
    <location>
        <begin position="9"/>
        <end position="71"/>
    </location>
</feature>
<evidence type="ECO:0000313" key="7">
    <source>
        <dbReference type="Proteomes" id="UP000291343"/>
    </source>
</evidence>
<evidence type="ECO:0000256" key="4">
    <source>
        <dbReference type="SAM" id="MobiDB-lite"/>
    </source>
</evidence>
<keyword evidence="7" id="KW-1185">Reference proteome</keyword>
<dbReference type="InterPro" id="IPR051377">
    <property type="entry name" value="DNA_Pol-Epsilon_Subunit"/>
</dbReference>
<dbReference type="InterPro" id="IPR009072">
    <property type="entry name" value="Histone-fold"/>
</dbReference>
<dbReference type="AlphaFoldDB" id="A0A482XLE5"/>
<evidence type="ECO:0000259" key="5">
    <source>
        <dbReference type="Pfam" id="PF00808"/>
    </source>
</evidence>
<organism evidence="6 7">
    <name type="scientific">Laodelphax striatellus</name>
    <name type="common">Small brown planthopper</name>
    <name type="synonym">Delphax striatella</name>
    <dbReference type="NCBI Taxonomy" id="195883"/>
    <lineage>
        <taxon>Eukaryota</taxon>
        <taxon>Metazoa</taxon>
        <taxon>Ecdysozoa</taxon>
        <taxon>Arthropoda</taxon>
        <taxon>Hexapoda</taxon>
        <taxon>Insecta</taxon>
        <taxon>Pterygota</taxon>
        <taxon>Neoptera</taxon>
        <taxon>Paraneoptera</taxon>
        <taxon>Hemiptera</taxon>
        <taxon>Auchenorrhyncha</taxon>
        <taxon>Fulgoroidea</taxon>
        <taxon>Delphacidae</taxon>
        <taxon>Criomorphinae</taxon>
        <taxon>Laodelphax</taxon>
    </lineage>
</organism>
<dbReference type="InParanoid" id="A0A482XLE5"/>
<name>A0A482XLE5_LAOST</name>
<dbReference type="GO" id="GO:0006974">
    <property type="term" value="P:DNA damage response"/>
    <property type="evidence" value="ECO:0007669"/>
    <property type="project" value="TreeGrafter"/>
</dbReference>
<dbReference type="SUPFAM" id="SSF47113">
    <property type="entry name" value="Histone-fold"/>
    <property type="match status" value="1"/>
</dbReference>
<dbReference type="Gene3D" id="1.10.20.10">
    <property type="entry name" value="Histone, subunit A"/>
    <property type="match status" value="1"/>
</dbReference>
<reference evidence="6 7" key="1">
    <citation type="journal article" date="2017" name="Gigascience">
        <title>Genome sequence of the small brown planthopper, Laodelphax striatellus.</title>
        <authorList>
            <person name="Zhu J."/>
            <person name="Jiang F."/>
            <person name="Wang X."/>
            <person name="Yang P."/>
            <person name="Bao Y."/>
            <person name="Zhao W."/>
            <person name="Wang W."/>
            <person name="Lu H."/>
            <person name="Wang Q."/>
            <person name="Cui N."/>
            <person name="Li J."/>
            <person name="Chen X."/>
            <person name="Luo L."/>
            <person name="Yu J."/>
            <person name="Kang L."/>
            <person name="Cui F."/>
        </authorList>
    </citation>
    <scope>NUCLEOTIDE SEQUENCE [LARGE SCALE GENOMIC DNA]</scope>
    <source>
        <strain evidence="6">Lst14</strain>
    </source>
</reference>
<dbReference type="GO" id="GO:0008622">
    <property type="term" value="C:epsilon DNA polymerase complex"/>
    <property type="evidence" value="ECO:0007669"/>
    <property type="project" value="TreeGrafter"/>
</dbReference>
<dbReference type="GO" id="GO:0046982">
    <property type="term" value="F:protein heterodimerization activity"/>
    <property type="evidence" value="ECO:0007669"/>
    <property type="project" value="InterPro"/>
</dbReference>
<dbReference type="Pfam" id="PF00808">
    <property type="entry name" value="CBFD_NFYB_HMF"/>
    <property type="match status" value="1"/>
</dbReference>
<keyword evidence="2" id="KW-0539">Nucleus</keyword>
<dbReference type="PANTHER" id="PTHR46172:SF1">
    <property type="entry name" value="DNA POLYMERASE EPSILON SUBUNIT 3"/>
    <property type="match status" value="1"/>
</dbReference>
<sequence length="132" mass="14593">MAEKLEDLNLPNTIVTRLIKDALPDNVNVSKEARMAVAKAASVFVLYLTNSSNVVAMAANRKTINANDVLQGLKEADFVDFIPPLQEALEGFKKSQREKKDASAKKKKDKDGKPEEMEVEENEAAENSETEN</sequence>
<proteinExistence type="predicted"/>
<dbReference type="STRING" id="195883.A0A482XLE5"/>
<dbReference type="Proteomes" id="UP000291343">
    <property type="component" value="Unassembled WGS sequence"/>
</dbReference>
<dbReference type="GO" id="GO:0031490">
    <property type="term" value="F:chromatin DNA binding"/>
    <property type="evidence" value="ECO:0007669"/>
    <property type="project" value="TreeGrafter"/>
</dbReference>
<gene>
    <name evidence="6" type="ORF">LSTR_LSTR007913</name>
</gene>
<dbReference type="GO" id="GO:0031507">
    <property type="term" value="P:heterochromatin formation"/>
    <property type="evidence" value="ECO:0007669"/>
    <property type="project" value="TreeGrafter"/>
</dbReference>
<evidence type="ECO:0000256" key="1">
    <source>
        <dbReference type="ARBA" id="ARBA00004123"/>
    </source>
</evidence>